<evidence type="ECO:0000313" key="3">
    <source>
        <dbReference type="Proteomes" id="UP001501666"/>
    </source>
</evidence>
<keyword evidence="3" id="KW-1185">Reference proteome</keyword>
<protein>
    <submittedName>
        <fullName evidence="2">Uncharacterized protein</fullName>
    </submittedName>
</protein>
<evidence type="ECO:0000256" key="1">
    <source>
        <dbReference type="SAM" id="MobiDB-lite"/>
    </source>
</evidence>
<feature type="region of interest" description="Disordered" evidence="1">
    <location>
        <begin position="1"/>
        <end position="98"/>
    </location>
</feature>
<organism evidence="2 3">
    <name type="scientific">Nonomuraea recticatena</name>
    <dbReference type="NCBI Taxonomy" id="46178"/>
    <lineage>
        <taxon>Bacteria</taxon>
        <taxon>Bacillati</taxon>
        <taxon>Actinomycetota</taxon>
        <taxon>Actinomycetes</taxon>
        <taxon>Streptosporangiales</taxon>
        <taxon>Streptosporangiaceae</taxon>
        <taxon>Nonomuraea</taxon>
    </lineage>
</organism>
<reference evidence="2 3" key="1">
    <citation type="journal article" date="2019" name="Int. J. Syst. Evol. Microbiol.">
        <title>The Global Catalogue of Microorganisms (GCM) 10K type strain sequencing project: providing services to taxonomists for standard genome sequencing and annotation.</title>
        <authorList>
            <consortium name="The Broad Institute Genomics Platform"/>
            <consortium name="The Broad Institute Genome Sequencing Center for Infectious Disease"/>
            <person name="Wu L."/>
            <person name="Ma J."/>
        </authorList>
    </citation>
    <scope>NUCLEOTIDE SEQUENCE [LARGE SCALE GENOMIC DNA]</scope>
    <source>
        <strain evidence="2 3">JCM 6835</strain>
    </source>
</reference>
<name>A0ABN3RCV5_9ACTN</name>
<dbReference type="EMBL" id="BAAATE010000003">
    <property type="protein sequence ID" value="GAA2648986.1"/>
    <property type="molecule type" value="Genomic_DNA"/>
</dbReference>
<evidence type="ECO:0000313" key="2">
    <source>
        <dbReference type="EMBL" id="GAA2648986.1"/>
    </source>
</evidence>
<accession>A0ABN3RCV5</accession>
<gene>
    <name evidence="2" type="ORF">GCM10010412_013710</name>
</gene>
<proteinExistence type="predicted"/>
<sequence length="98" mass="9977">MGGERPEGPSCGTSSVGDRRGDGSAPKSARPGKPSEAEPAAAREIAIAPSPERADGWPEETSTGGRLSADSEASPDHGEPYADLTPCGREIASESNLE</sequence>
<comment type="caution">
    <text evidence="2">The sequence shown here is derived from an EMBL/GenBank/DDBJ whole genome shotgun (WGS) entry which is preliminary data.</text>
</comment>
<feature type="compositionally biased region" description="Low complexity" evidence="1">
    <location>
        <begin position="37"/>
        <end position="51"/>
    </location>
</feature>
<dbReference type="Proteomes" id="UP001501666">
    <property type="component" value="Unassembled WGS sequence"/>
</dbReference>